<reference evidence="2 3" key="1">
    <citation type="submission" date="2019-12" db="EMBL/GenBank/DDBJ databases">
        <title>Chromosome-level assembly of the Caenorhabditis remanei genome.</title>
        <authorList>
            <person name="Teterina A.A."/>
            <person name="Willis J.H."/>
            <person name="Phillips P.C."/>
        </authorList>
    </citation>
    <scope>NUCLEOTIDE SEQUENCE [LARGE SCALE GENOMIC DNA]</scope>
    <source>
        <strain evidence="2 3">PX506</strain>
        <tissue evidence="2">Whole organism</tissue>
    </source>
</reference>
<sequence>MGQRGSRTAPEHVERVEEDRHSAWGSDIDDTFCGPGKICADDWTPMHSLAATPESQRRRFSEAVIITEQPGISETFDDDNITNFDVMTFHEDFDDPPILVAPVVVGPRRREKKKLRKKAGVKRKIKSRRKRRSTIDTTVETPVLRSYRRSQYSAKLRKHRPRHHLIYVRHIRIHQDPRYPKIPRPNYNQDLKFRRGETDETNRFSKVVPPRHLKGQPISARPHFRYRGIPKIII</sequence>
<evidence type="ECO:0000313" key="3">
    <source>
        <dbReference type="Proteomes" id="UP000483820"/>
    </source>
</evidence>
<feature type="region of interest" description="Disordered" evidence="1">
    <location>
        <begin position="110"/>
        <end position="135"/>
    </location>
</feature>
<name>A0A6A5GGK1_CAERE</name>
<evidence type="ECO:0000313" key="2">
    <source>
        <dbReference type="EMBL" id="KAF1753836.1"/>
    </source>
</evidence>
<accession>A0A6A5GGK1</accession>
<organism evidence="2 3">
    <name type="scientific">Caenorhabditis remanei</name>
    <name type="common">Caenorhabditis vulgaris</name>
    <dbReference type="NCBI Taxonomy" id="31234"/>
    <lineage>
        <taxon>Eukaryota</taxon>
        <taxon>Metazoa</taxon>
        <taxon>Ecdysozoa</taxon>
        <taxon>Nematoda</taxon>
        <taxon>Chromadorea</taxon>
        <taxon>Rhabditida</taxon>
        <taxon>Rhabditina</taxon>
        <taxon>Rhabditomorpha</taxon>
        <taxon>Rhabditoidea</taxon>
        <taxon>Rhabditidae</taxon>
        <taxon>Peloderinae</taxon>
        <taxon>Caenorhabditis</taxon>
    </lineage>
</organism>
<dbReference type="GeneID" id="9820219"/>
<dbReference type="Proteomes" id="UP000483820">
    <property type="component" value="Chromosome V"/>
</dbReference>
<gene>
    <name evidence="2" type="ORF">GCK72_020393</name>
</gene>
<feature type="compositionally biased region" description="Basic and acidic residues" evidence="1">
    <location>
        <begin position="9"/>
        <end position="21"/>
    </location>
</feature>
<dbReference type="RefSeq" id="XP_003116684.2">
    <property type="nucleotide sequence ID" value="XM_003116636.2"/>
</dbReference>
<feature type="region of interest" description="Disordered" evidence="1">
    <location>
        <begin position="1"/>
        <end position="21"/>
    </location>
</feature>
<evidence type="ECO:0000256" key="1">
    <source>
        <dbReference type="SAM" id="MobiDB-lite"/>
    </source>
</evidence>
<comment type="caution">
    <text evidence="2">The sequence shown here is derived from an EMBL/GenBank/DDBJ whole genome shotgun (WGS) entry which is preliminary data.</text>
</comment>
<protein>
    <submittedName>
        <fullName evidence="2">Uncharacterized protein</fullName>
    </submittedName>
</protein>
<feature type="compositionally biased region" description="Basic residues" evidence="1">
    <location>
        <begin position="110"/>
        <end position="132"/>
    </location>
</feature>
<dbReference type="CTD" id="9820219"/>
<proteinExistence type="predicted"/>
<dbReference type="EMBL" id="WUAV01000005">
    <property type="protein sequence ID" value="KAF1753836.1"/>
    <property type="molecule type" value="Genomic_DNA"/>
</dbReference>
<dbReference type="AlphaFoldDB" id="A0A6A5GGK1"/>
<dbReference type="KEGG" id="crq:GCK72_020393"/>